<dbReference type="FunFam" id="3.20.10.10:FF:000002">
    <property type="entry name" value="D-alanine aminotransferase"/>
    <property type="match status" value="1"/>
</dbReference>
<evidence type="ECO:0000256" key="9">
    <source>
        <dbReference type="ARBA" id="ARBA00022898"/>
    </source>
</evidence>
<dbReference type="GO" id="GO:0004084">
    <property type="term" value="F:branched-chain-amino-acid transaminase activity"/>
    <property type="evidence" value="ECO:0007669"/>
    <property type="project" value="UniProtKB-EC"/>
</dbReference>
<dbReference type="UniPathway" id="UPA00047">
    <property type="reaction ID" value="UER00058"/>
</dbReference>
<comment type="catalytic activity">
    <reaction evidence="11 13">
        <text>L-isoleucine + 2-oxoglutarate = (S)-3-methyl-2-oxopentanoate + L-glutamate</text>
        <dbReference type="Rhea" id="RHEA:24801"/>
        <dbReference type="ChEBI" id="CHEBI:16810"/>
        <dbReference type="ChEBI" id="CHEBI:29985"/>
        <dbReference type="ChEBI" id="CHEBI:35146"/>
        <dbReference type="ChEBI" id="CHEBI:58045"/>
        <dbReference type="EC" id="2.6.1.42"/>
    </reaction>
</comment>
<dbReference type="InterPro" id="IPR043132">
    <property type="entry name" value="BCAT-like_C"/>
</dbReference>
<dbReference type="GO" id="GO:0009097">
    <property type="term" value="P:isoleucine biosynthetic process"/>
    <property type="evidence" value="ECO:0007669"/>
    <property type="project" value="UniProtKB-UniPathway"/>
</dbReference>
<protein>
    <recommendedName>
        <fullName evidence="13">Branched-chain-amino-acid aminotransferase</fullName>
        <shortName evidence="13">BCAT</shortName>
        <ecNumber evidence="13">2.6.1.42</ecNumber>
    </recommendedName>
</protein>
<evidence type="ECO:0000313" key="14">
    <source>
        <dbReference type="EMBL" id="GGI13725.1"/>
    </source>
</evidence>
<dbReference type="EMBL" id="BMHB01000001">
    <property type="protein sequence ID" value="GGI13725.1"/>
    <property type="molecule type" value="Genomic_DNA"/>
</dbReference>
<dbReference type="NCBIfam" id="TIGR01122">
    <property type="entry name" value="ilvE_I"/>
    <property type="match status" value="1"/>
</dbReference>
<comment type="caution">
    <text evidence="14">The sequence shown here is derived from an EMBL/GenBank/DDBJ whole genome shotgun (WGS) entry which is preliminary data.</text>
</comment>
<dbReference type="NCBIfam" id="NF005146">
    <property type="entry name" value="PRK06606.1"/>
    <property type="match status" value="1"/>
</dbReference>
<dbReference type="InterPro" id="IPR005785">
    <property type="entry name" value="B_amino_transI"/>
</dbReference>
<evidence type="ECO:0000256" key="6">
    <source>
        <dbReference type="ARBA" id="ARBA00011738"/>
    </source>
</evidence>
<dbReference type="RefSeq" id="WP_087998311.1">
    <property type="nucleotide sequence ID" value="NZ_BMHB01000001.1"/>
</dbReference>
<accession>A0A8J3AJ17</accession>
<dbReference type="SUPFAM" id="SSF56752">
    <property type="entry name" value="D-aminoacid aminotransferase-like PLP-dependent enzymes"/>
    <property type="match status" value="1"/>
</dbReference>
<evidence type="ECO:0000256" key="5">
    <source>
        <dbReference type="ARBA" id="ARBA00009320"/>
    </source>
</evidence>
<comment type="catalytic activity">
    <reaction evidence="10 13">
        <text>L-valine + 2-oxoglutarate = 3-methyl-2-oxobutanoate + L-glutamate</text>
        <dbReference type="Rhea" id="RHEA:24813"/>
        <dbReference type="ChEBI" id="CHEBI:11851"/>
        <dbReference type="ChEBI" id="CHEBI:16810"/>
        <dbReference type="ChEBI" id="CHEBI:29985"/>
        <dbReference type="ChEBI" id="CHEBI:57762"/>
        <dbReference type="EC" id="2.6.1.42"/>
    </reaction>
</comment>
<gene>
    <name evidence="13" type="primary">ilvE</name>
    <name evidence="14" type="ORF">GCM10007380_19350</name>
</gene>
<dbReference type="UniPathway" id="UPA00049">
    <property type="reaction ID" value="UER00062"/>
</dbReference>
<comment type="function">
    <text evidence="13">Acts on leucine, isoleucine and valine.</text>
</comment>
<evidence type="ECO:0000256" key="10">
    <source>
        <dbReference type="ARBA" id="ARBA00048212"/>
    </source>
</evidence>
<evidence type="ECO:0000256" key="3">
    <source>
        <dbReference type="ARBA" id="ARBA00004931"/>
    </source>
</evidence>
<organism evidence="14 15">
    <name type="scientific">Gottfriedia solisilvae</name>
    <dbReference type="NCBI Taxonomy" id="1516104"/>
    <lineage>
        <taxon>Bacteria</taxon>
        <taxon>Bacillati</taxon>
        <taxon>Bacillota</taxon>
        <taxon>Bacilli</taxon>
        <taxon>Bacillales</taxon>
        <taxon>Bacillaceae</taxon>
        <taxon>Gottfriedia</taxon>
    </lineage>
</organism>
<comment type="pathway">
    <text evidence="3 13">Amino-acid biosynthesis; L-valine biosynthesis; L-valine from pyruvate: step 4/4.</text>
</comment>
<evidence type="ECO:0000256" key="12">
    <source>
        <dbReference type="ARBA" id="ARBA00049229"/>
    </source>
</evidence>
<comment type="catalytic activity">
    <reaction evidence="12 13">
        <text>L-leucine + 2-oxoglutarate = 4-methyl-2-oxopentanoate + L-glutamate</text>
        <dbReference type="Rhea" id="RHEA:18321"/>
        <dbReference type="ChEBI" id="CHEBI:16810"/>
        <dbReference type="ChEBI" id="CHEBI:17865"/>
        <dbReference type="ChEBI" id="CHEBI:29985"/>
        <dbReference type="ChEBI" id="CHEBI:57427"/>
        <dbReference type="EC" id="2.6.1.42"/>
    </reaction>
</comment>
<comment type="similarity">
    <text evidence="5 13">Belongs to the class-IV pyridoxal-phosphate-dependent aminotransferase family.</text>
</comment>
<dbReference type="EC" id="2.6.1.42" evidence="13"/>
<sequence length="307" mass="35265">MKVVIFIAYIFDQGQFLDESTTSISLRNKGLNYGLGFFEGIRAFWNEEQQQLYVFRLYDHYLRFFHSGRSIHMDIPFSPTQLAEWTIQLLRLNNIREDTYIRPICFKGSDTLRPNLTDPYNRVMIYETISHYLPQKELKVCISSWIRNGSNMIPPQSKTTGGYMNSALATAGAILNGYDEAIFLTEEGNVSEGPGENIFLVRNNQLITPPLSDDILAGITRETVMTLAENIFHMTVKEQSISRTELYSGDEVFFTGTAIGIKPIIEIDRRMIGYGQEGPNTKRIRELYNQITMGKHPNFMKYCTPVY</sequence>
<comment type="subunit">
    <text evidence="6">Homodimer.</text>
</comment>
<evidence type="ECO:0000256" key="13">
    <source>
        <dbReference type="RuleBase" id="RU364094"/>
    </source>
</evidence>
<dbReference type="Pfam" id="PF01063">
    <property type="entry name" value="Aminotran_4"/>
    <property type="match status" value="1"/>
</dbReference>
<keyword evidence="15" id="KW-1185">Reference proteome</keyword>
<keyword evidence="13" id="KW-0100">Branched-chain amino acid biosynthesis</keyword>
<dbReference type="Gene3D" id="3.20.10.10">
    <property type="entry name" value="D-amino Acid Aminotransferase, subunit A, domain 2"/>
    <property type="match status" value="1"/>
</dbReference>
<keyword evidence="8 13" id="KW-0808">Transferase</keyword>
<dbReference type="InterPro" id="IPR043131">
    <property type="entry name" value="BCAT-like_N"/>
</dbReference>
<keyword evidence="9 13" id="KW-0663">Pyridoxal phosphate</keyword>
<comment type="pathway">
    <text evidence="4 13">Amino-acid biosynthesis; L-leucine biosynthesis; L-leucine from 3-methyl-2-oxobutanoate: step 4/4.</text>
</comment>
<evidence type="ECO:0000256" key="4">
    <source>
        <dbReference type="ARBA" id="ARBA00005072"/>
    </source>
</evidence>
<evidence type="ECO:0000256" key="2">
    <source>
        <dbReference type="ARBA" id="ARBA00004824"/>
    </source>
</evidence>
<dbReference type="AlphaFoldDB" id="A0A8J3AJ17"/>
<evidence type="ECO:0000256" key="7">
    <source>
        <dbReference type="ARBA" id="ARBA00022576"/>
    </source>
</evidence>
<dbReference type="InterPro" id="IPR050571">
    <property type="entry name" value="Class-IV_PLP-Dep_Aminotrnsfr"/>
</dbReference>
<dbReference type="PANTHER" id="PTHR42743">
    <property type="entry name" value="AMINO-ACID AMINOTRANSFERASE"/>
    <property type="match status" value="1"/>
</dbReference>
<evidence type="ECO:0000256" key="8">
    <source>
        <dbReference type="ARBA" id="ARBA00022679"/>
    </source>
</evidence>
<evidence type="ECO:0000256" key="11">
    <source>
        <dbReference type="ARBA" id="ARBA00048798"/>
    </source>
</evidence>
<keyword evidence="7 13" id="KW-0032">Aminotransferase</keyword>
<dbReference type="OrthoDB" id="9805628at2"/>
<evidence type="ECO:0000256" key="1">
    <source>
        <dbReference type="ARBA" id="ARBA00001933"/>
    </source>
</evidence>
<dbReference type="UniPathway" id="UPA00048">
    <property type="reaction ID" value="UER00073"/>
</dbReference>
<dbReference type="PANTHER" id="PTHR42743:SF4">
    <property type="entry name" value="BRANCHED-CHAIN-AMINO-ACID AMINOTRANSFERASE-RELATED"/>
    <property type="match status" value="1"/>
</dbReference>
<dbReference type="Gene3D" id="3.30.470.10">
    <property type="match status" value="1"/>
</dbReference>
<dbReference type="InterPro" id="IPR036038">
    <property type="entry name" value="Aminotransferase-like"/>
</dbReference>
<keyword evidence="13" id="KW-0028">Amino-acid biosynthesis</keyword>
<name>A0A8J3AJ17_9BACI</name>
<dbReference type="Proteomes" id="UP000626244">
    <property type="component" value="Unassembled WGS sequence"/>
</dbReference>
<dbReference type="GO" id="GO:0009098">
    <property type="term" value="P:L-leucine biosynthetic process"/>
    <property type="evidence" value="ECO:0007669"/>
    <property type="project" value="UniProtKB-UniPathway"/>
</dbReference>
<dbReference type="GO" id="GO:0009099">
    <property type="term" value="P:L-valine biosynthetic process"/>
    <property type="evidence" value="ECO:0007669"/>
    <property type="project" value="UniProtKB-UniPathway"/>
</dbReference>
<comment type="cofactor">
    <cofactor evidence="1 13">
        <name>pyridoxal 5'-phosphate</name>
        <dbReference type="ChEBI" id="CHEBI:597326"/>
    </cofactor>
</comment>
<reference evidence="15" key="1">
    <citation type="journal article" date="2019" name="Int. J. Syst. Evol. Microbiol.">
        <title>The Global Catalogue of Microorganisms (GCM) 10K type strain sequencing project: providing services to taxonomists for standard genome sequencing and annotation.</title>
        <authorList>
            <consortium name="The Broad Institute Genomics Platform"/>
            <consortium name="The Broad Institute Genome Sequencing Center for Infectious Disease"/>
            <person name="Wu L."/>
            <person name="Ma J."/>
        </authorList>
    </citation>
    <scope>NUCLEOTIDE SEQUENCE [LARGE SCALE GENOMIC DNA]</scope>
    <source>
        <strain evidence="15">CGMCC 1.14993</strain>
    </source>
</reference>
<comment type="pathway">
    <text evidence="2 13">Amino-acid biosynthesis; L-isoleucine biosynthesis; L-isoleucine from 2-oxobutanoate: step 4/4.</text>
</comment>
<evidence type="ECO:0000313" key="15">
    <source>
        <dbReference type="Proteomes" id="UP000626244"/>
    </source>
</evidence>
<proteinExistence type="inferred from homology"/>
<dbReference type="InterPro" id="IPR001544">
    <property type="entry name" value="Aminotrans_IV"/>
</dbReference>